<reference evidence="3 4" key="1">
    <citation type="submission" date="2010-03" db="EMBL/GenBank/DDBJ databases">
        <title>The genome sequence of Coprococcus catus GD/7.</title>
        <authorList>
            <consortium name="metaHIT consortium -- http://www.metahit.eu/"/>
            <person name="Pajon A."/>
            <person name="Turner K."/>
            <person name="Parkhill J."/>
            <person name="Duncan S."/>
            <person name="Flint H."/>
        </authorList>
    </citation>
    <scope>NUCLEOTIDE SEQUENCE [LARGE SCALE GENOMIC DNA]</scope>
    <source>
        <strain evidence="3 4">GD/7</strain>
    </source>
</reference>
<sequence>MANPKNIVSLTGSITGKIRMLSRSDGETFGCLFNLSVKRNYRNHEGVYEDDILPIKYIFPSDSVMSFIKTLSEGDMIQLSGTVRIGTYGKEKGQIHILAESISLDDQCAKKHEDQTSGTVSIAY</sequence>
<dbReference type="InterPro" id="IPR000424">
    <property type="entry name" value="Primosome_PriB/ssb"/>
</dbReference>
<dbReference type="AlphaFoldDB" id="D4J917"/>
<protein>
    <submittedName>
        <fullName evidence="3">Single-strand binding protein family</fullName>
    </submittedName>
</protein>
<dbReference type="InterPro" id="IPR012340">
    <property type="entry name" value="NA-bd_OB-fold"/>
</dbReference>
<evidence type="ECO:0000313" key="4">
    <source>
        <dbReference type="Proteomes" id="UP000008798"/>
    </source>
</evidence>
<organism evidence="3 4">
    <name type="scientific">Coprococcus catus GD/7</name>
    <dbReference type="NCBI Taxonomy" id="717962"/>
    <lineage>
        <taxon>Bacteria</taxon>
        <taxon>Bacillati</taxon>
        <taxon>Bacillota</taxon>
        <taxon>Clostridia</taxon>
        <taxon>Lachnospirales</taxon>
        <taxon>Lachnospiraceae</taxon>
        <taxon>Coprococcus</taxon>
    </lineage>
</organism>
<gene>
    <name evidence="3" type="ORF">CC1_21310</name>
</gene>
<reference evidence="3 4" key="2">
    <citation type="submission" date="2010-03" db="EMBL/GenBank/DDBJ databases">
        <authorList>
            <person name="Pajon A."/>
        </authorList>
    </citation>
    <scope>NUCLEOTIDE SEQUENCE [LARGE SCALE GENOMIC DNA]</scope>
    <source>
        <strain evidence="3 4">GD/7</strain>
    </source>
</reference>
<dbReference type="PROSITE" id="PS50935">
    <property type="entry name" value="SSB"/>
    <property type="match status" value="1"/>
</dbReference>
<dbReference type="Proteomes" id="UP000008798">
    <property type="component" value="Chromosome"/>
</dbReference>
<name>D4J917_9FIRM</name>
<evidence type="ECO:0000256" key="1">
    <source>
        <dbReference type="ARBA" id="ARBA00023125"/>
    </source>
</evidence>
<dbReference type="STRING" id="717962.CC1_21310"/>
<evidence type="ECO:0000313" key="3">
    <source>
        <dbReference type="EMBL" id="CBK80838.1"/>
    </source>
</evidence>
<proteinExistence type="predicted"/>
<dbReference type="SUPFAM" id="SSF50249">
    <property type="entry name" value="Nucleic acid-binding proteins"/>
    <property type="match status" value="1"/>
</dbReference>
<dbReference type="KEGG" id="cct:CC1_21310"/>
<dbReference type="GO" id="GO:0003697">
    <property type="term" value="F:single-stranded DNA binding"/>
    <property type="evidence" value="ECO:0007669"/>
    <property type="project" value="InterPro"/>
</dbReference>
<dbReference type="Gene3D" id="2.40.50.140">
    <property type="entry name" value="Nucleic acid-binding proteins"/>
    <property type="match status" value="1"/>
</dbReference>
<evidence type="ECO:0000256" key="2">
    <source>
        <dbReference type="PROSITE-ProRule" id="PRU00252"/>
    </source>
</evidence>
<dbReference type="EMBL" id="FP929038">
    <property type="protein sequence ID" value="CBK80838.1"/>
    <property type="molecule type" value="Genomic_DNA"/>
</dbReference>
<accession>D4J917</accession>
<dbReference type="HOGENOM" id="CLU_2000027_0_0_9"/>
<keyword evidence="1 2" id="KW-0238">DNA-binding</keyword>
<dbReference type="PATRIC" id="fig|717962.3.peg.2021"/>
<dbReference type="RefSeq" id="WP_015514406.1">
    <property type="nucleotide sequence ID" value="NC_021009.1"/>
</dbReference>